<evidence type="ECO:0000313" key="2">
    <source>
        <dbReference type="Proteomes" id="UP000028006"/>
    </source>
</evidence>
<organism evidence="1 2">
    <name type="scientific">Endozoicomonas montiporae</name>
    <dbReference type="NCBI Taxonomy" id="1027273"/>
    <lineage>
        <taxon>Bacteria</taxon>
        <taxon>Pseudomonadati</taxon>
        <taxon>Pseudomonadota</taxon>
        <taxon>Gammaproteobacteria</taxon>
        <taxon>Oceanospirillales</taxon>
        <taxon>Endozoicomonadaceae</taxon>
        <taxon>Endozoicomonas</taxon>
    </lineage>
</organism>
<accession>A0A081NAG0</accession>
<dbReference type="AlphaFoldDB" id="A0A081NAG0"/>
<comment type="caution">
    <text evidence="1">The sequence shown here is derived from an EMBL/GenBank/DDBJ whole genome shotgun (WGS) entry which is preliminary data.</text>
</comment>
<sequence length="258" mass="29527">MFPAKPATRVQEVLHSHHQRLLESQRQIDAISILLEQENWQEHLPSIPDGKAIHSEHLEQWRNLVNQFVSKVISASQAQESLNELNRAMELLNVPTHLQPSCTESTREQIETLRQRLQMSITIQAQLQDIQANRNSDVNVAVQQLFQLGTLSQHPVSDQTQQMIAQETEAVAREMIRQLELNLQYSPLDNSPLNHLKKLESIHPETLSQLHNSIEALSEQYTQTIRLDAKLDQISSIENPGTLLENLKTVINQQFPTN</sequence>
<proteinExistence type="predicted"/>
<keyword evidence="2" id="KW-1185">Reference proteome</keyword>
<evidence type="ECO:0000313" key="1">
    <source>
        <dbReference type="EMBL" id="KEQ15433.1"/>
    </source>
</evidence>
<reference evidence="1 2" key="1">
    <citation type="submission" date="2014-06" db="EMBL/GenBank/DDBJ databases">
        <title>Whole Genome Sequences of Three Symbiotic Endozoicomonas Bacteria.</title>
        <authorList>
            <person name="Neave M.J."/>
            <person name="Apprill A."/>
            <person name="Voolstra C.R."/>
        </authorList>
    </citation>
    <scope>NUCLEOTIDE SEQUENCE [LARGE SCALE GENOMIC DNA]</scope>
    <source>
        <strain evidence="1 2">LMG 24815</strain>
    </source>
</reference>
<dbReference type="EMBL" id="JOKG01000001">
    <property type="protein sequence ID" value="KEQ15433.1"/>
    <property type="molecule type" value="Genomic_DNA"/>
</dbReference>
<dbReference type="Proteomes" id="UP000028006">
    <property type="component" value="Unassembled WGS sequence"/>
</dbReference>
<protein>
    <submittedName>
        <fullName evidence="1">Uncharacterized protein</fullName>
    </submittedName>
</protein>
<name>A0A081NAG0_9GAMM</name>
<gene>
    <name evidence="1" type="ORF">GZ77_01945</name>
</gene>